<keyword evidence="12" id="KW-1185">Reference proteome</keyword>
<feature type="transmembrane region" description="Helical" evidence="9">
    <location>
        <begin position="28"/>
        <end position="47"/>
    </location>
</feature>
<reference evidence="11" key="1">
    <citation type="submission" date="2023-04" db="EMBL/GenBank/DDBJ databases">
        <title>Phytophthora lilii NBRC 32176.</title>
        <authorList>
            <person name="Ichikawa N."/>
            <person name="Sato H."/>
            <person name="Tonouchi N."/>
        </authorList>
    </citation>
    <scope>NUCLEOTIDE SEQUENCE</scope>
    <source>
        <strain evidence="11">NBRC 32176</strain>
    </source>
</reference>
<keyword evidence="7" id="KW-0325">Glycoprotein</keyword>
<evidence type="ECO:0000313" key="12">
    <source>
        <dbReference type="Proteomes" id="UP001165083"/>
    </source>
</evidence>
<evidence type="ECO:0000313" key="11">
    <source>
        <dbReference type="EMBL" id="GMF14735.1"/>
    </source>
</evidence>
<dbReference type="Proteomes" id="UP001165083">
    <property type="component" value="Unassembled WGS sequence"/>
</dbReference>
<keyword evidence="5 9" id="KW-0472">Membrane</keyword>
<keyword evidence="8" id="KW-0807">Transducer</keyword>
<dbReference type="AlphaFoldDB" id="A0A9W6WS84"/>
<keyword evidence="6" id="KW-0675">Receptor</keyword>
<feature type="transmembrane region" description="Helical" evidence="9">
    <location>
        <begin position="181"/>
        <end position="202"/>
    </location>
</feature>
<dbReference type="PANTHER" id="PTHR10519:SF20">
    <property type="entry name" value="G-PROTEIN COUPLED RECEPTOR 156-RELATED"/>
    <property type="match status" value="1"/>
</dbReference>
<dbReference type="GO" id="GO:0004965">
    <property type="term" value="F:G protein-coupled GABA receptor activity"/>
    <property type="evidence" value="ECO:0007669"/>
    <property type="project" value="InterPro"/>
</dbReference>
<evidence type="ECO:0000256" key="3">
    <source>
        <dbReference type="ARBA" id="ARBA00022989"/>
    </source>
</evidence>
<evidence type="ECO:0000256" key="2">
    <source>
        <dbReference type="ARBA" id="ARBA00022692"/>
    </source>
</evidence>
<feature type="transmembrane region" description="Helical" evidence="9">
    <location>
        <begin position="59"/>
        <end position="80"/>
    </location>
</feature>
<evidence type="ECO:0000256" key="5">
    <source>
        <dbReference type="ARBA" id="ARBA00023136"/>
    </source>
</evidence>
<dbReference type="InterPro" id="IPR017978">
    <property type="entry name" value="GPCR_3_C"/>
</dbReference>
<evidence type="ECO:0000256" key="4">
    <source>
        <dbReference type="ARBA" id="ARBA00023040"/>
    </source>
</evidence>
<protein>
    <submittedName>
        <fullName evidence="11">Unnamed protein product</fullName>
    </submittedName>
</protein>
<dbReference type="OrthoDB" id="193333at2759"/>
<dbReference type="InterPro" id="IPR002455">
    <property type="entry name" value="GPCR3_GABA-B"/>
</dbReference>
<comment type="subcellular location">
    <subcellularLocation>
        <location evidence="1">Membrane</location>
        <topology evidence="1">Multi-pass membrane protein</topology>
    </subcellularLocation>
</comment>
<keyword evidence="4" id="KW-0297">G-protein coupled receptor</keyword>
<dbReference type="PRINTS" id="PR00248">
    <property type="entry name" value="GPCRMGR"/>
</dbReference>
<organism evidence="11 12">
    <name type="scientific">Phytophthora lilii</name>
    <dbReference type="NCBI Taxonomy" id="2077276"/>
    <lineage>
        <taxon>Eukaryota</taxon>
        <taxon>Sar</taxon>
        <taxon>Stramenopiles</taxon>
        <taxon>Oomycota</taxon>
        <taxon>Peronosporomycetes</taxon>
        <taxon>Peronosporales</taxon>
        <taxon>Peronosporaceae</taxon>
        <taxon>Phytophthora</taxon>
    </lineage>
</organism>
<sequence>MVLLVVAIITVFKQRDAPIIRRSQYEMLLLMICGGFLTSGAAVAYAGRPTRALCGVPRVLVSLGLTTIFGALIMKSLRVYRVFLKLAMKRVTVTLFLILKILSTSYAIDTIIFLVWYAADFPEPTVVIEEATEFRGRISCKSSSFIFTALLIFWKAIVLMVGLYLSFLIRNVSVDFQETPRIFGFVCVVLVGCLVILPMSYLV</sequence>
<dbReference type="PANTHER" id="PTHR10519">
    <property type="entry name" value="GABA-B RECEPTOR"/>
    <property type="match status" value="1"/>
</dbReference>
<proteinExistence type="predicted"/>
<dbReference type="PROSITE" id="PS50259">
    <property type="entry name" value="G_PROTEIN_RECEP_F3_4"/>
    <property type="match status" value="1"/>
</dbReference>
<keyword evidence="2 9" id="KW-0812">Transmembrane</keyword>
<accession>A0A9W6WS84</accession>
<evidence type="ECO:0000256" key="8">
    <source>
        <dbReference type="ARBA" id="ARBA00023224"/>
    </source>
</evidence>
<keyword evidence="3 9" id="KW-1133">Transmembrane helix</keyword>
<evidence type="ECO:0000256" key="6">
    <source>
        <dbReference type="ARBA" id="ARBA00023170"/>
    </source>
</evidence>
<evidence type="ECO:0000256" key="7">
    <source>
        <dbReference type="ARBA" id="ARBA00023180"/>
    </source>
</evidence>
<dbReference type="GO" id="GO:0038039">
    <property type="term" value="C:G protein-coupled receptor heterodimeric complex"/>
    <property type="evidence" value="ECO:0007669"/>
    <property type="project" value="TreeGrafter"/>
</dbReference>
<dbReference type="Pfam" id="PF00003">
    <property type="entry name" value="7tm_3"/>
    <property type="match status" value="1"/>
</dbReference>
<gene>
    <name evidence="11" type="ORF">Plil01_000491500</name>
</gene>
<comment type="caution">
    <text evidence="11">The sequence shown here is derived from an EMBL/GenBank/DDBJ whole genome shotgun (WGS) entry which is preliminary data.</text>
</comment>
<name>A0A9W6WS84_9STRA</name>
<evidence type="ECO:0000256" key="9">
    <source>
        <dbReference type="SAM" id="Phobius"/>
    </source>
</evidence>
<feature type="transmembrane region" description="Helical" evidence="9">
    <location>
        <begin position="92"/>
        <end position="119"/>
    </location>
</feature>
<feature type="domain" description="G-protein coupled receptors family 3 profile" evidence="10">
    <location>
        <begin position="1"/>
        <end position="203"/>
    </location>
</feature>
<evidence type="ECO:0000259" key="10">
    <source>
        <dbReference type="PROSITE" id="PS50259"/>
    </source>
</evidence>
<dbReference type="InterPro" id="IPR000337">
    <property type="entry name" value="GPCR_3"/>
</dbReference>
<dbReference type="EMBL" id="BSXW01000205">
    <property type="protein sequence ID" value="GMF14735.1"/>
    <property type="molecule type" value="Genomic_DNA"/>
</dbReference>
<evidence type="ECO:0000256" key="1">
    <source>
        <dbReference type="ARBA" id="ARBA00004141"/>
    </source>
</evidence>
<feature type="transmembrane region" description="Helical" evidence="9">
    <location>
        <begin position="145"/>
        <end position="169"/>
    </location>
</feature>